<proteinExistence type="predicted"/>
<reference evidence="1 2" key="1">
    <citation type="submission" date="2019-10" db="EMBL/GenBank/DDBJ databases">
        <authorList>
            <person name="Lin L.C."/>
        </authorList>
    </citation>
    <scope>NUCLEOTIDE SEQUENCE [LARGE SCALE GENOMIC DNA]</scope>
</reference>
<accession>A0A5P8PR85</accession>
<dbReference type="EMBL" id="MN584918">
    <property type="protein sequence ID" value="QFR59789.1"/>
    <property type="molecule type" value="Genomic_DNA"/>
</dbReference>
<dbReference type="Proteomes" id="UP000325783">
    <property type="component" value="Segment"/>
</dbReference>
<evidence type="ECO:0000313" key="1">
    <source>
        <dbReference type="EMBL" id="QFR59789.1"/>
    </source>
</evidence>
<evidence type="ECO:0000313" key="2">
    <source>
        <dbReference type="Proteomes" id="UP000325783"/>
    </source>
</evidence>
<gene>
    <name evidence="1" type="ORF">VOWphi5012_005</name>
</gene>
<sequence>MSYSNGRCNETRLVRRYIGSAYDTVKTVAENINSVVPVGEHIDDVIKNATNMDDIVAVSNSLDDYRISEEFTLAKGQMSITTSKVVASACDVRIAHPDVDQDLLESGLDYTKVNSNKINFNRSYPEGAKVYLVQYVTKDDIGELEVDSFVFDPVTGELELKANGVTFSVTLVYPTDLFNKGRYSVGKAYSTVNDYFIYIVDDEPREVFLKDGVDVPYVISLADPRNDSNLLVTSHITENNISDYTDIVYGSVNDLILGNPIPATINSKVKSGLTRWEIVNYPKYTLPQATRTKEFKTLPLDNGLYAYPIGDLFVEDFCSDSVTADNDDGIGLLASVARDGIKINPNGKEFRVFANVAGIVASTATPETDNAGDKTKMLYFDGFYNLQFGAGGFYAANQETSDTKMYFPSTLTLINCVDTIYDAGATFEGKGENWGASDSSAFPASKYPDMTDQERFDRRLEFCGTNGGHAIYHGRCDGITGSPVGRKCGSVAAIYFSSTRGIALDSPFANAGSLGYAAYTADAWVGSLAYVGFKDFHGTINNPRAHAELTLRREDGVQAGSSTYAGKGGVLTEDAGVSLTTTGGYIADMYANPANKLLGYAFGSGSGSICKSTGAMVRNCQEVAFANCATNDKTICTVTEVDAVVGLTGIMFDDQPFGTSHVTLKGKVRVNNSRVWAGESETLANTSLVASLKVTSGAFATVDCDARGDESPPDGSVGLIFSLISNTKDACYGGVSIEGGDYKTNGYLIRSKGWGGSTPSNNGLIISGGARILDLSSAGLDSYISYTNQDDNGVFTYVYHDLRDCFIQTRNWRTLDWSLKGSNLDTLIRIPDRMRNCYSLSNNYDFGERSVKVLSTELSGEDTVLNLELVNGRTFRSKDITSNSGIIRIAGRLGSYDTSDNVLTVKYKLTGGDIRSDFTVDTTYGLPGNF</sequence>
<protein>
    <submittedName>
        <fullName evidence="1">Uncharacterized protein</fullName>
    </submittedName>
</protein>
<keyword evidence="2" id="KW-1185">Reference proteome</keyword>
<organism evidence="1 2">
    <name type="scientific">Vibrio phage phi50-12</name>
    <dbReference type="NCBI Taxonomy" id="2654972"/>
    <lineage>
        <taxon>Viruses</taxon>
        <taxon>Duplodnaviria</taxon>
        <taxon>Heunggongvirae</taxon>
        <taxon>Uroviricota</taxon>
        <taxon>Caudoviricetes</taxon>
        <taxon>Schitoviridae</taxon>
        <taxon>Penintadodekavirus</taxon>
        <taxon>Penintadodekavirus 5012</taxon>
    </lineage>
</organism>
<name>A0A5P8PR85_9CAUD</name>